<evidence type="ECO:0008006" key="5">
    <source>
        <dbReference type="Google" id="ProtNLM"/>
    </source>
</evidence>
<protein>
    <recommendedName>
        <fullName evidence="5">Transmembrane protein</fullName>
    </recommendedName>
</protein>
<keyword evidence="4" id="KW-1185">Reference proteome</keyword>
<feature type="compositionally biased region" description="Polar residues" evidence="1">
    <location>
        <begin position="117"/>
        <end position="131"/>
    </location>
</feature>
<feature type="transmembrane region" description="Helical" evidence="2">
    <location>
        <begin position="40"/>
        <end position="57"/>
    </location>
</feature>
<keyword evidence="2" id="KW-0812">Transmembrane</keyword>
<sequence length="163" mass="18843">MNKAFEFASWLFLASIMNLIVPRLLPYFTLERIWKHCRDLLYLFVVWLLYRFVWFPVNRMLAFLKNSYEGSSNSGVMAVICAYMPLVSMALAIACFLASFYFTGHLGRNTARSQSAVVVDPTTPSEYSQGPENEEWVEPPPPPPRPSRATRSRRTVRQRSGYY</sequence>
<gene>
    <name evidence="3" type="ORF">NP493_1049g00004</name>
</gene>
<dbReference type="Proteomes" id="UP001209878">
    <property type="component" value="Unassembled WGS sequence"/>
</dbReference>
<comment type="caution">
    <text evidence="3">The sequence shown here is derived from an EMBL/GenBank/DDBJ whole genome shotgun (WGS) entry which is preliminary data.</text>
</comment>
<organism evidence="3 4">
    <name type="scientific">Ridgeia piscesae</name>
    <name type="common">Tubeworm</name>
    <dbReference type="NCBI Taxonomy" id="27915"/>
    <lineage>
        <taxon>Eukaryota</taxon>
        <taxon>Metazoa</taxon>
        <taxon>Spiralia</taxon>
        <taxon>Lophotrochozoa</taxon>
        <taxon>Annelida</taxon>
        <taxon>Polychaeta</taxon>
        <taxon>Sedentaria</taxon>
        <taxon>Canalipalpata</taxon>
        <taxon>Sabellida</taxon>
        <taxon>Siboglinidae</taxon>
        <taxon>Ridgeia</taxon>
    </lineage>
</organism>
<reference evidence="3" key="1">
    <citation type="journal article" date="2023" name="Mol. Biol. Evol.">
        <title>Third-Generation Sequencing Reveals the Adaptive Role of the Epigenome in Three Deep-Sea Polychaetes.</title>
        <authorList>
            <person name="Perez M."/>
            <person name="Aroh O."/>
            <person name="Sun Y."/>
            <person name="Lan Y."/>
            <person name="Juniper S.K."/>
            <person name="Young C.R."/>
            <person name="Angers B."/>
            <person name="Qian P.Y."/>
        </authorList>
    </citation>
    <scope>NUCLEOTIDE SEQUENCE</scope>
    <source>
        <strain evidence="3">R07B-5</strain>
    </source>
</reference>
<name>A0AAD9KHX3_RIDPI</name>
<evidence type="ECO:0000256" key="1">
    <source>
        <dbReference type="SAM" id="MobiDB-lite"/>
    </source>
</evidence>
<keyword evidence="2" id="KW-1133">Transmembrane helix</keyword>
<evidence type="ECO:0000313" key="4">
    <source>
        <dbReference type="Proteomes" id="UP001209878"/>
    </source>
</evidence>
<evidence type="ECO:0000256" key="2">
    <source>
        <dbReference type="SAM" id="Phobius"/>
    </source>
</evidence>
<evidence type="ECO:0000313" key="3">
    <source>
        <dbReference type="EMBL" id="KAK2171597.1"/>
    </source>
</evidence>
<feature type="transmembrane region" description="Helical" evidence="2">
    <location>
        <begin position="77"/>
        <end position="102"/>
    </location>
</feature>
<feature type="compositionally biased region" description="Basic residues" evidence="1">
    <location>
        <begin position="148"/>
        <end position="157"/>
    </location>
</feature>
<proteinExistence type="predicted"/>
<feature type="transmembrane region" description="Helical" evidence="2">
    <location>
        <begin position="7"/>
        <end position="28"/>
    </location>
</feature>
<keyword evidence="2" id="KW-0472">Membrane</keyword>
<accession>A0AAD9KHX3</accession>
<feature type="region of interest" description="Disordered" evidence="1">
    <location>
        <begin position="117"/>
        <end position="163"/>
    </location>
</feature>
<dbReference type="AlphaFoldDB" id="A0AAD9KHX3"/>
<dbReference type="EMBL" id="JAODUO010001048">
    <property type="protein sequence ID" value="KAK2171597.1"/>
    <property type="molecule type" value="Genomic_DNA"/>
</dbReference>